<sequence>MPQSYDRPERAERPVLARCLSTTATRRARMRETVKAALEAALLFVRGFSLNRASLHHLVEAGALPLRGAFVASWPSRTHIVCNNITPTTVTKKPIAVTAAKHRSTLSMNPTPAKKIVQLIS</sequence>
<accession>A0A2U3Q6F5</accession>
<protein>
    <submittedName>
        <fullName evidence="1">Uncharacterized protein</fullName>
    </submittedName>
</protein>
<organism evidence="1 2">
    <name type="scientific">Bradyrhizobium vignae</name>
    <dbReference type="NCBI Taxonomy" id="1549949"/>
    <lineage>
        <taxon>Bacteria</taxon>
        <taxon>Pseudomonadati</taxon>
        <taxon>Pseudomonadota</taxon>
        <taxon>Alphaproteobacteria</taxon>
        <taxon>Hyphomicrobiales</taxon>
        <taxon>Nitrobacteraceae</taxon>
        <taxon>Bradyrhizobium</taxon>
    </lineage>
</organism>
<dbReference type="EMBL" id="LS398110">
    <property type="protein sequence ID" value="SPP97011.1"/>
    <property type="molecule type" value="Genomic_DNA"/>
</dbReference>
<gene>
    <name evidence="1" type="ORF">BRAD3257_6093</name>
</gene>
<proteinExistence type="predicted"/>
<evidence type="ECO:0000313" key="1">
    <source>
        <dbReference type="EMBL" id="SPP97011.1"/>
    </source>
</evidence>
<name>A0A2U3Q6F5_9BRAD</name>
<reference evidence="1 2" key="1">
    <citation type="submission" date="2018-03" db="EMBL/GenBank/DDBJ databases">
        <authorList>
            <person name="Gully D."/>
        </authorList>
    </citation>
    <scope>NUCLEOTIDE SEQUENCE [LARGE SCALE GENOMIC DNA]</scope>
    <source>
        <strain evidence="1">ORS3257</strain>
    </source>
</reference>
<dbReference type="KEGG" id="bvz:BRAD3257_6093"/>
<evidence type="ECO:0000313" key="2">
    <source>
        <dbReference type="Proteomes" id="UP000246085"/>
    </source>
</evidence>
<dbReference type="AlphaFoldDB" id="A0A2U3Q6F5"/>
<dbReference type="Proteomes" id="UP000246085">
    <property type="component" value="Chromosome BRAD3257"/>
</dbReference>